<proteinExistence type="predicted"/>
<accession>A0ABN9TFD2</accession>
<feature type="compositionally biased region" description="Polar residues" evidence="1">
    <location>
        <begin position="94"/>
        <end position="110"/>
    </location>
</feature>
<evidence type="ECO:0000256" key="1">
    <source>
        <dbReference type="SAM" id="MobiDB-lite"/>
    </source>
</evidence>
<dbReference type="Proteomes" id="UP001189429">
    <property type="component" value="Unassembled WGS sequence"/>
</dbReference>
<feature type="transmembrane region" description="Helical" evidence="2">
    <location>
        <begin position="407"/>
        <end position="433"/>
    </location>
</feature>
<feature type="transmembrane region" description="Helical" evidence="2">
    <location>
        <begin position="445"/>
        <end position="467"/>
    </location>
</feature>
<dbReference type="EMBL" id="CAUYUJ010014671">
    <property type="protein sequence ID" value="CAK0844510.1"/>
    <property type="molecule type" value="Genomic_DNA"/>
</dbReference>
<feature type="region of interest" description="Disordered" evidence="1">
    <location>
        <begin position="90"/>
        <end position="116"/>
    </location>
</feature>
<organism evidence="3 4">
    <name type="scientific">Prorocentrum cordatum</name>
    <dbReference type="NCBI Taxonomy" id="2364126"/>
    <lineage>
        <taxon>Eukaryota</taxon>
        <taxon>Sar</taxon>
        <taxon>Alveolata</taxon>
        <taxon>Dinophyceae</taxon>
        <taxon>Prorocentrales</taxon>
        <taxon>Prorocentraceae</taxon>
        <taxon>Prorocentrum</taxon>
    </lineage>
</organism>
<evidence type="ECO:0000313" key="3">
    <source>
        <dbReference type="EMBL" id="CAK0844510.1"/>
    </source>
</evidence>
<protein>
    <submittedName>
        <fullName evidence="3">Uncharacterized protein</fullName>
    </submittedName>
</protein>
<keyword evidence="2" id="KW-1133">Transmembrane helix</keyword>
<keyword evidence="4" id="KW-1185">Reference proteome</keyword>
<keyword evidence="2" id="KW-0472">Membrane</keyword>
<comment type="caution">
    <text evidence="3">The sequence shown here is derived from an EMBL/GenBank/DDBJ whole genome shotgun (WGS) entry which is preliminary data.</text>
</comment>
<name>A0ABN9TFD2_9DINO</name>
<sequence>MADFSADPISNWRTMKHIMKLAARKSRDTITTFSASELMPIESQSIAGAISYQDLTLAQRLRNDTTAGARRVDIHRRAISRADRAAFETEHSAMQRQIAEQTGDYQQPAGNDNHDSMKYLNERSEAWAARWIPSVFFGRDMGNFNDWMDWCVPYVAAVLHRPQFNARFSLDDAFGSASARRDMATEICCGDDGDTASTTTTATTLPTHSTSDIMTDSDTSDRDGLLGRAALPASVEHAWRDLRSHLANSTASLSWPAVETLSGAWATSHRMRVNPHKNTCLFGCDKDLQAKNTDDISHYISCPRMWALLAQPRGRLAGDALTRLGLHRNDIIDDRPMRAITRMAVAYRSYNIMRVRSENGMPADYNDYVYHKEVVAAARCALRSQARRVQGWRDEALVDVAHSQLPIVLTMGGLIAMAAGCYRMTPYFVVLLLAAQHCYRSAPSAARAGLSLACVAVTWFYIVRFMVTYDGPMNSFDAAYADVIWGGADGNWAITQTLLSWAVVATVWAADSSIFYTLFGVLGAMKLSAAGPGEEAQSEGSCGLRGVFPARVRVHSSAPVDDD</sequence>
<reference evidence="3" key="1">
    <citation type="submission" date="2023-10" db="EMBL/GenBank/DDBJ databases">
        <authorList>
            <person name="Chen Y."/>
            <person name="Shah S."/>
            <person name="Dougan E. K."/>
            <person name="Thang M."/>
            <person name="Chan C."/>
        </authorList>
    </citation>
    <scope>NUCLEOTIDE SEQUENCE [LARGE SCALE GENOMIC DNA]</scope>
</reference>
<evidence type="ECO:0000313" key="4">
    <source>
        <dbReference type="Proteomes" id="UP001189429"/>
    </source>
</evidence>
<gene>
    <name evidence="3" type="ORF">PCOR1329_LOCUS38587</name>
</gene>
<keyword evidence="2" id="KW-0812">Transmembrane</keyword>
<feature type="transmembrane region" description="Helical" evidence="2">
    <location>
        <begin position="498"/>
        <end position="519"/>
    </location>
</feature>
<evidence type="ECO:0000256" key="2">
    <source>
        <dbReference type="SAM" id="Phobius"/>
    </source>
</evidence>